<keyword evidence="2 4" id="KW-0479">Metal-binding</keyword>
<evidence type="ECO:0000256" key="4">
    <source>
        <dbReference type="PROSITE-ProRule" id="PRU00433"/>
    </source>
</evidence>
<dbReference type="PANTHER" id="PTHR35008">
    <property type="entry name" value="BLL4482 PROTEIN-RELATED"/>
    <property type="match status" value="1"/>
</dbReference>
<dbReference type="InterPro" id="IPR009056">
    <property type="entry name" value="Cyt_c-like_dom"/>
</dbReference>
<dbReference type="Pfam" id="PF13442">
    <property type="entry name" value="Cytochrome_CBB3"/>
    <property type="match status" value="1"/>
</dbReference>
<feature type="signal peptide" evidence="6">
    <location>
        <begin position="1"/>
        <end position="18"/>
    </location>
</feature>
<dbReference type="AlphaFoldDB" id="A0A2K9MGC8"/>
<dbReference type="KEGG" id="paru:CYR75_10760"/>
<proteinExistence type="predicted"/>
<accession>A0A2K9MGC8</accession>
<organism evidence="8 9">
    <name type="scientific">Paracoccus jeotgali</name>
    <dbReference type="NCBI Taxonomy" id="2065379"/>
    <lineage>
        <taxon>Bacteria</taxon>
        <taxon>Pseudomonadati</taxon>
        <taxon>Pseudomonadota</taxon>
        <taxon>Alphaproteobacteria</taxon>
        <taxon>Rhodobacterales</taxon>
        <taxon>Paracoccaceae</taxon>
        <taxon>Paracoccus</taxon>
    </lineage>
</organism>
<dbReference type="EMBL" id="CP025583">
    <property type="protein sequence ID" value="AUM74698.1"/>
    <property type="molecule type" value="Genomic_DNA"/>
</dbReference>
<dbReference type="SUPFAM" id="SSF46626">
    <property type="entry name" value="Cytochrome c"/>
    <property type="match status" value="1"/>
</dbReference>
<protein>
    <recommendedName>
        <fullName evidence="7">Cytochrome c domain-containing protein</fullName>
    </recommendedName>
</protein>
<keyword evidence="1 4" id="KW-0349">Heme</keyword>
<dbReference type="InterPro" id="IPR051459">
    <property type="entry name" value="Cytochrome_c-type_DH"/>
</dbReference>
<evidence type="ECO:0000256" key="5">
    <source>
        <dbReference type="SAM" id="MobiDB-lite"/>
    </source>
</evidence>
<dbReference type="GO" id="GO:0009055">
    <property type="term" value="F:electron transfer activity"/>
    <property type="evidence" value="ECO:0007669"/>
    <property type="project" value="InterPro"/>
</dbReference>
<evidence type="ECO:0000256" key="3">
    <source>
        <dbReference type="ARBA" id="ARBA00023004"/>
    </source>
</evidence>
<evidence type="ECO:0000256" key="2">
    <source>
        <dbReference type="ARBA" id="ARBA00022723"/>
    </source>
</evidence>
<evidence type="ECO:0000313" key="8">
    <source>
        <dbReference type="EMBL" id="AUM74698.1"/>
    </source>
</evidence>
<keyword evidence="6" id="KW-0732">Signal</keyword>
<keyword evidence="3 4" id="KW-0408">Iron</keyword>
<name>A0A2K9MGC8_9RHOB</name>
<evidence type="ECO:0000259" key="7">
    <source>
        <dbReference type="PROSITE" id="PS51007"/>
    </source>
</evidence>
<dbReference type="PANTHER" id="PTHR35008:SF9">
    <property type="entry name" value="CYTOCHROME C DOMAIN-CONTAINING PROTEIN"/>
    <property type="match status" value="1"/>
</dbReference>
<feature type="chain" id="PRO_5014662435" description="Cytochrome c domain-containing protein" evidence="6">
    <location>
        <begin position="19"/>
        <end position="245"/>
    </location>
</feature>
<evidence type="ECO:0000256" key="1">
    <source>
        <dbReference type="ARBA" id="ARBA00022617"/>
    </source>
</evidence>
<reference evidence="9" key="1">
    <citation type="submission" date="2017-12" db="EMBL/GenBank/DDBJ databases">
        <title>Genomic analysis of Paracoccus sp. CBA4604.</title>
        <authorList>
            <person name="Roh S.W."/>
            <person name="Kim J.Y."/>
            <person name="Kim J.S."/>
        </authorList>
    </citation>
    <scope>NUCLEOTIDE SEQUENCE [LARGE SCALE GENOMIC DNA]</scope>
    <source>
        <strain evidence="9">CBA4604</strain>
    </source>
</reference>
<sequence>MRCLLALLSLSLAAPAFAQDAPVVGPESPTRPVESAQSGTPPAPDSLDGAASRNGAAEAERMNGSDPAAPRGEAPRDPQPAAADAQDATASGAANGAQSRKSSGFVTIPGPPKARAQDQQARKEIVRSGPMLDAILAEFSQQGHRFTQTDGRALYQTTCRACHMEDGKGAEGAGAYPPLAGNPKLRSRHFVIDVLVTGYHGMPRFGDQFDDERVAAVTNYIRTHFGNSYSDEATAADVAALRGGN</sequence>
<feature type="domain" description="Cytochrome c" evidence="7">
    <location>
        <begin position="146"/>
        <end position="225"/>
    </location>
</feature>
<dbReference type="PROSITE" id="PS51007">
    <property type="entry name" value="CYTC"/>
    <property type="match status" value="1"/>
</dbReference>
<evidence type="ECO:0000256" key="6">
    <source>
        <dbReference type="SAM" id="SignalP"/>
    </source>
</evidence>
<feature type="region of interest" description="Disordered" evidence="5">
    <location>
        <begin position="18"/>
        <end position="123"/>
    </location>
</feature>
<dbReference type="Gene3D" id="1.10.760.10">
    <property type="entry name" value="Cytochrome c-like domain"/>
    <property type="match status" value="1"/>
</dbReference>
<dbReference type="GO" id="GO:0020037">
    <property type="term" value="F:heme binding"/>
    <property type="evidence" value="ECO:0007669"/>
    <property type="project" value="InterPro"/>
</dbReference>
<evidence type="ECO:0000313" key="9">
    <source>
        <dbReference type="Proteomes" id="UP000234882"/>
    </source>
</evidence>
<keyword evidence="9" id="KW-1185">Reference proteome</keyword>
<dbReference type="InterPro" id="IPR036909">
    <property type="entry name" value="Cyt_c-like_dom_sf"/>
</dbReference>
<gene>
    <name evidence="8" type="ORF">CYR75_10760</name>
</gene>
<dbReference type="Proteomes" id="UP000234882">
    <property type="component" value="Chromosome"/>
</dbReference>
<dbReference type="GO" id="GO:0046872">
    <property type="term" value="F:metal ion binding"/>
    <property type="evidence" value="ECO:0007669"/>
    <property type="project" value="UniProtKB-KW"/>
</dbReference>
<feature type="compositionally biased region" description="Low complexity" evidence="5">
    <location>
        <begin position="79"/>
        <end position="98"/>
    </location>
</feature>
<dbReference type="RefSeq" id="WP_101500043.1">
    <property type="nucleotide sequence ID" value="NZ_CP025583.1"/>
</dbReference>